<evidence type="ECO:0000259" key="2">
    <source>
        <dbReference type="Pfam" id="PF24793"/>
    </source>
</evidence>
<dbReference type="Proteomes" id="UP000294823">
    <property type="component" value="Unassembled WGS sequence"/>
</dbReference>
<reference evidence="3 4" key="1">
    <citation type="submission" date="2019-03" db="EMBL/GenBank/DDBJ databases">
        <title>Halomonas marinisediminis sp. nov., a moderately halophilic bacterium isolated from the Bohai Gulf.</title>
        <authorList>
            <person name="Ji X."/>
        </authorList>
    </citation>
    <scope>NUCLEOTIDE SEQUENCE [LARGE SCALE GENOMIC DNA]</scope>
    <source>
        <strain evidence="3 4">204</strain>
    </source>
</reference>
<sequence length="535" mass="58370">MQKTVAALAIPYDGIKQWQADALESVARYLQVSQLIRVKCAGQPPRGYPFGYRVLCALYHRSAEVKAAHLPIAHLAQRSVLLEQGRATSRLPDAEVELLHQQGVEWIINFGAPLEPPPGIDIISYQSNAPLHESDGLPGLVELHHAAERIEICIERHAASASGRGVLARGYSRVHGDSLVRTLGEFYRSAALLLKPALENLRSRRDCDITEARQGAGPDPAILDNLAVASVVIKATGRYLRGLLRLTLMEQHGSSISTRFDTLQELTTLSIRPGVLAHSGGSQREHVVPPRPISRPGHDTHTRLSGTARASKRHGGGMPQGETFRARGVPDGTLFWHGGVFYLFANDDEGALEHCLNLYYSHELRGPFVAHPSSPIVIDPCSARMGGRIHVDEGRIYRFGRDSCRGDGGGLTVSEILTLSPQEYREKRVGKLAFSDAFGPQSIDIDGDRVEMHFFTEQIALIAGYRRLMTRLLHRFAQTEKGDALSATEEGNGRSSLQEGYSLARAEGDGAGAIVEASVPEASIAESRMAESRMA</sequence>
<evidence type="ECO:0000256" key="1">
    <source>
        <dbReference type="SAM" id="MobiDB-lite"/>
    </source>
</evidence>
<organism evidence="3 4">
    <name type="scientific">Halomonas marinisediminis</name>
    <dbReference type="NCBI Taxonomy" id="2546095"/>
    <lineage>
        <taxon>Bacteria</taxon>
        <taxon>Pseudomonadati</taxon>
        <taxon>Pseudomonadota</taxon>
        <taxon>Gammaproteobacteria</taxon>
        <taxon>Oceanospirillales</taxon>
        <taxon>Halomonadaceae</taxon>
        <taxon>Halomonas</taxon>
    </lineage>
</organism>
<evidence type="ECO:0000313" key="4">
    <source>
        <dbReference type="Proteomes" id="UP000294823"/>
    </source>
</evidence>
<dbReference type="RefSeq" id="WP_132045321.1">
    <property type="nucleotide sequence ID" value="NZ_SLTR01000027.1"/>
</dbReference>
<dbReference type="EMBL" id="SLTR01000027">
    <property type="protein sequence ID" value="TDA95749.1"/>
    <property type="molecule type" value="Genomic_DNA"/>
</dbReference>
<keyword evidence="4" id="KW-1185">Reference proteome</keyword>
<proteinExistence type="predicted"/>
<feature type="domain" description="Glucosamine inositolphosphorylceramide transferase 1 N-terminal" evidence="2">
    <location>
        <begin position="331"/>
        <end position="429"/>
    </location>
</feature>
<dbReference type="Pfam" id="PF24793">
    <property type="entry name" value="GINT1_N"/>
    <property type="match status" value="1"/>
</dbReference>
<accession>A0ABY2D3E1</accession>
<gene>
    <name evidence="3" type="ORF">E0702_15105</name>
</gene>
<dbReference type="InterPro" id="IPR056442">
    <property type="entry name" value="GINT1_N"/>
</dbReference>
<name>A0ABY2D3E1_9GAMM</name>
<evidence type="ECO:0000313" key="3">
    <source>
        <dbReference type="EMBL" id="TDA95749.1"/>
    </source>
</evidence>
<protein>
    <recommendedName>
        <fullName evidence="2">Glucosamine inositolphosphorylceramide transferase 1 N-terminal domain-containing protein</fullName>
    </recommendedName>
</protein>
<feature type="region of interest" description="Disordered" evidence="1">
    <location>
        <begin position="275"/>
        <end position="323"/>
    </location>
</feature>
<comment type="caution">
    <text evidence="3">The sequence shown here is derived from an EMBL/GenBank/DDBJ whole genome shotgun (WGS) entry which is preliminary data.</text>
</comment>